<protein>
    <submittedName>
        <fullName evidence="1">Uncharacterized protein</fullName>
    </submittedName>
</protein>
<keyword evidence="2" id="KW-1185">Reference proteome</keyword>
<dbReference type="EMBL" id="JBFXLR010000033">
    <property type="protein sequence ID" value="KAL2846266.1"/>
    <property type="molecule type" value="Genomic_DNA"/>
</dbReference>
<dbReference type="Proteomes" id="UP001610444">
    <property type="component" value="Unassembled WGS sequence"/>
</dbReference>
<name>A0ABR4K2I6_9EURO</name>
<evidence type="ECO:0000313" key="1">
    <source>
        <dbReference type="EMBL" id="KAL2846266.1"/>
    </source>
</evidence>
<sequence>MHVTRRPRSSAHRFFLSQARIELSIGALGRDTVPDACIPSWGFSSREKFSTRASHANATYSERHYLVLYGT</sequence>
<dbReference type="RefSeq" id="XP_070897081.1">
    <property type="nucleotide sequence ID" value="XM_071036213.1"/>
</dbReference>
<proteinExistence type="predicted"/>
<evidence type="ECO:0000313" key="2">
    <source>
        <dbReference type="Proteomes" id="UP001610444"/>
    </source>
</evidence>
<comment type="caution">
    <text evidence="1">The sequence shown here is derived from an EMBL/GenBank/DDBJ whole genome shotgun (WGS) entry which is preliminary data.</text>
</comment>
<organism evidence="1 2">
    <name type="scientific">Aspergillus pseudodeflectus</name>
    <dbReference type="NCBI Taxonomy" id="176178"/>
    <lineage>
        <taxon>Eukaryota</taxon>
        <taxon>Fungi</taxon>
        <taxon>Dikarya</taxon>
        <taxon>Ascomycota</taxon>
        <taxon>Pezizomycotina</taxon>
        <taxon>Eurotiomycetes</taxon>
        <taxon>Eurotiomycetidae</taxon>
        <taxon>Eurotiales</taxon>
        <taxon>Aspergillaceae</taxon>
        <taxon>Aspergillus</taxon>
        <taxon>Aspergillus subgen. Nidulantes</taxon>
    </lineage>
</organism>
<dbReference type="GeneID" id="98151377"/>
<reference evidence="1 2" key="1">
    <citation type="submission" date="2024-07" db="EMBL/GenBank/DDBJ databases">
        <title>Section-level genome sequencing and comparative genomics of Aspergillus sections Usti and Cavernicolus.</title>
        <authorList>
            <consortium name="Lawrence Berkeley National Laboratory"/>
            <person name="Nybo J.L."/>
            <person name="Vesth T.C."/>
            <person name="Theobald S."/>
            <person name="Frisvad J.C."/>
            <person name="Larsen T.O."/>
            <person name="Kjaerboelling I."/>
            <person name="Rothschild-Mancinelli K."/>
            <person name="Lyhne E.K."/>
            <person name="Kogle M.E."/>
            <person name="Barry K."/>
            <person name="Clum A."/>
            <person name="Na H."/>
            <person name="Ledsgaard L."/>
            <person name="Lin J."/>
            <person name="Lipzen A."/>
            <person name="Kuo A."/>
            <person name="Riley R."/>
            <person name="Mondo S."/>
            <person name="LaButti K."/>
            <person name="Haridas S."/>
            <person name="Pangalinan J."/>
            <person name="Salamov A.A."/>
            <person name="Simmons B.A."/>
            <person name="Magnuson J.K."/>
            <person name="Chen J."/>
            <person name="Drula E."/>
            <person name="Henrissat B."/>
            <person name="Wiebenga A."/>
            <person name="Lubbers R.J."/>
            <person name="Gomes A.C."/>
            <person name="Macurrencykelacurrency M.R."/>
            <person name="Stajich J."/>
            <person name="Grigoriev I.V."/>
            <person name="Mortensen U.H."/>
            <person name="De vries R.P."/>
            <person name="Baker S.E."/>
            <person name="Andersen M.R."/>
        </authorList>
    </citation>
    <scope>NUCLEOTIDE SEQUENCE [LARGE SCALE GENOMIC DNA]</scope>
    <source>
        <strain evidence="1 2">CBS 756.74</strain>
    </source>
</reference>
<accession>A0ABR4K2I6</accession>
<gene>
    <name evidence="1" type="ORF">BJX68DRAFT_126660</name>
</gene>